<sequence>MVKLTAVSLLVNEVLSSVQLVANTTR</sequence>
<reference evidence="1" key="1">
    <citation type="submission" date="2014-11" db="EMBL/GenBank/DDBJ databases">
        <authorList>
            <person name="Amaro Gonzalez C."/>
        </authorList>
    </citation>
    <scope>NUCLEOTIDE SEQUENCE</scope>
</reference>
<protein>
    <submittedName>
        <fullName evidence="1">Uncharacterized protein</fullName>
    </submittedName>
</protein>
<accession>A0A0E9TTL2</accession>
<evidence type="ECO:0000313" key="1">
    <source>
        <dbReference type="EMBL" id="JAH57039.1"/>
    </source>
</evidence>
<name>A0A0E9TTL2_ANGAN</name>
<dbReference type="AlphaFoldDB" id="A0A0E9TTL2"/>
<dbReference type="EMBL" id="GBXM01051538">
    <property type="protein sequence ID" value="JAH57039.1"/>
    <property type="molecule type" value="Transcribed_RNA"/>
</dbReference>
<reference evidence="1" key="2">
    <citation type="journal article" date="2015" name="Fish Shellfish Immunol.">
        <title>Early steps in the European eel (Anguilla anguilla)-Vibrio vulnificus interaction in the gills: Role of the RtxA13 toxin.</title>
        <authorList>
            <person name="Callol A."/>
            <person name="Pajuelo D."/>
            <person name="Ebbesson L."/>
            <person name="Teles M."/>
            <person name="MacKenzie S."/>
            <person name="Amaro C."/>
        </authorList>
    </citation>
    <scope>NUCLEOTIDE SEQUENCE</scope>
</reference>
<organism evidence="1">
    <name type="scientific">Anguilla anguilla</name>
    <name type="common">European freshwater eel</name>
    <name type="synonym">Muraena anguilla</name>
    <dbReference type="NCBI Taxonomy" id="7936"/>
    <lineage>
        <taxon>Eukaryota</taxon>
        <taxon>Metazoa</taxon>
        <taxon>Chordata</taxon>
        <taxon>Craniata</taxon>
        <taxon>Vertebrata</taxon>
        <taxon>Euteleostomi</taxon>
        <taxon>Actinopterygii</taxon>
        <taxon>Neopterygii</taxon>
        <taxon>Teleostei</taxon>
        <taxon>Anguilliformes</taxon>
        <taxon>Anguillidae</taxon>
        <taxon>Anguilla</taxon>
    </lineage>
</organism>
<proteinExistence type="predicted"/>